<dbReference type="RefSeq" id="XP_044651265.1">
    <property type="nucleotide sequence ID" value="XM_044795330.1"/>
</dbReference>
<feature type="compositionally biased region" description="Polar residues" evidence="1">
    <location>
        <begin position="88"/>
        <end position="107"/>
    </location>
</feature>
<dbReference type="OrthoDB" id="10434568at2759"/>
<reference evidence="2 3" key="1">
    <citation type="submission" date="2021-01" db="EMBL/GenBank/DDBJ databases">
        <title>Cercospora kikuchii MAFF 305040 whole genome shotgun sequence.</title>
        <authorList>
            <person name="Kashiwa T."/>
            <person name="Suzuki T."/>
        </authorList>
    </citation>
    <scope>NUCLEOTIDE SEQUENCE [LARGE SCALE GENOMIC DNA]</scope>
    <source>
        <strain evidence="2 3">MAFF 305040</strain>
    </source>
</reference>
<sequence length="567" mass="60854">MKVETLMQVIRNQYEGDTRSTLDCADLDQLLPALNMAMWMAKGRPQQQRAATLAAPAEASSHITSDQPTAVLSDEPDLAREVSPPTPLQQIEQPQCTDHEASSSSTAAVMPAPSASFDSLTSSVMSSNHTGNKDTSAPSYLPKDEVENAPPSAAPSITTSSSHDVSALHTQPQALSATTSSTMPPRKKAKAKGLARAKSRPMLVVNPHHADIGIFAGKTVDEILIPHNGISTEEFFGARALYISAHFSGHKEALEKINQKRMAEGLPEMRFKDRTWNHRLENALMHKFGRANYDSSLEELGDARKDDQARAAYVALLMSDLARERKPTSVCMEESCIGKWAREQKKSLSTLNASNPATGSYGTLYTTGLASASTFDESSSEAPASEAFKANTGATAPRSLKRASDVKNDEPASEQPGGVTSKRRKSRKTLSGHGPAQPFDNPALDPALFCISQAQSGVPHSQHHLHGNDGVVQNRGPSNTAAEAYNYPPSFFTAPGSRAATTNFDEQISDHMRTGNVNGAIVSQEGEDEHGFGDVGQSFEEITAHVGSGIDTHRDGPGPTLCNEYHD</sequence>
<organism evidence="2 3">
    <name type="scientific">Cercospora kikuchii</name>
    <dbReference type="NCBI Taxonomy" id="84275"/>
    <lineage>
        <taxon>Eukaryota</taxon>
        <taxon>Fungi</taxon>
        <taxon>Dikarya</taxon>
        <taxon>Ascomycota</taxon>
        <taxon>Pezizomycotina</taxon>
        <taxon>Dothideomycetes</taxon>
        <taxon>Dothideomycetidae</taxon>
        <taxon>Mycosphaerellales</taxon>
        <taxon>Mycosphaerellaceae</taxon>
        <taxon>Cercospora</taxon>
    </lineage>
</organism>
<accession>A0A9P3CDJ7</accession>
<keyword evidence="3" id="KW-1185">Reference proteome</keyword>
<feature type="region of interest" description="Disordered" evidence="1">
    <location>
        <begin position="49"/>
        <end position="196"/>
    </location>
</feature>
<feature type="compositionally biased region" description="Low complexity" evidence="1">
    <location>
        <begin position="149"/>
        <end position="162"/>
    </location>
</feature>
<feature type="compositionally biased region" description="Low complexity" evidence="1">
    <location>
        <begin position="50"/>
        <end position="59"/>
    </location>
</feature>
<proteinExistence type="predicted"/>
<dbReference type="Proteomes" id="UP000825890">
    <property type="component" value="Unassembled WGS sequence"/>
</dbReference>
<comment type="caution">
    <text evidence="2">The sequence shown here is derived from an EMBL/GenBank/DDBJ whole genome shotgun (WGS) entry which is preliminary data.</text>
</comment>
<feature type="compositionally biased region" description="Polar residues" evidence="1">
    <location>
        <begin position="116"/>
        <end position="138"/>
    </location>
</feature>
<dbReference type="GeneID" id="68285820"/>
<feature type="compositionally biased region" description="Basic residues" evidence="1">
    <location>
        <begin position="185"/>
        <end position="196"/>
    </location>
</feature>
<evidence type="ECO:0000313" key="3">
    <source>
        <dbReference type="Proteomes" id="UP000825890"/>
    </source>
</evidence>
<feature type="compositionally biased region" description="Basic residues" evidence="1">
    <location>
        <begin position="421"/>
        <end position="430"/>
    </location>
</feature>
<evidence type="ECO:0000256" key="1">
    <source>
        <dbReference type="SAM" id="MobiDB-lite"/>
    </source>
</evidence>
<dbReference type="AlphaFoldDB" id="A0A9P3CDJ7"/>
<feature type="region of interest" description="Disordered" evidence="1">
    <location>
        <begin position="548"/>
        <end position="567"/>
    </location>
</feature>
<name>A0A9P3CDJ7_9PEZI</name>
<dbReference type="EMBL" id="BOLY01000001">
    <property type="protein sequence ID" value="GIZ36778.1"/>
    <property type="molecule type" value="Genomic_DNA"/>
</dbReference>
<protein>
    <submittedName>
        <fullName evidence="2">Uncharacterized protein</fullName>
    </submittedName>
</protein>
<gene>
    <name evidence="2" type="ORF">CKM354_000024500</name>
</gene>
<feature type="compositionally biased region" description="Polar residues" evidence="1">
    <location>
        <begin position="61"/>
        <end position="70"/>
    </location>
</feature>
<feature type="region of interest" description="Disordered" evidence="1">
    <location>
        <begin position="376"/>
        <end position="441"/>
    </location>
</feature>
<evidence type="ECO:0000313" key="2">
    <source>
        <dbReference type="EMBL" id="GIZ36778.1"/>
    </source>
</evidence>
<feature type="compositionally biased region" description="Polar residues" evidence="1">
    <location>
        <begin position="168"/>
        <end position="183"/>
    </location>
</feature>